<dbReference type="EMBL" id="LNJC01000006">
    <property type="protein sequence ID" value="KYC50919.1"/>
    <property type="molecule type" value="Genomic_DNA"/>
</dbReference>
<dbReference type="AlphaFoldDB" id="A0A150ILQ7"/>
<reference evidence="4 5" key="1">
    <citation type="journal article" date="2016" name="ISME J.">
        <title>Chasing the elusive Euryarchaeota class WSA2: genomes reveal a uniquely fastidious methyl-reducing methanogen.</title>
        <authorList>
            <person name="Nobu M.K."/>
            <person name="Narihiro T."/>
            <person name="Kuroda K."/>
            <person name="Mei R."/>
            <person name="Liu W.T."/>
        </authorList>
    </citation>
    <scope>NUCLEOTIDE SEQUENCE [LARGE SCALE GENOMIC DNA]</scope>
    <source>
        <strain evidence="1">B03fssc0709_Meth_Bin005</strain>
        <strain evidence="2">B15fssc0709_Meth_Bin003</strain>
        <strain evidence="3">BMIXfssc0709_Meth_Bin006</strain>
    </source>
</reference>
<evidence type="ECO:0000313" key="3">
    <source>
        <dbReference type="EMBL" id="KYC50919.1"/>
    </source>
</evidence>
<evidence type="ECO:0000313" key="5">
    <source>
        <dbReference type="Proteomes" id="UP000092401"/>
    </source>
</evidence>
<name>A0A150ILQ7_9EURY</name>
<dbReference type="InterPro" id="IPR035093">
    <property type="entry name" value="RelE/ParE_toxin_dom_sf"/>
</dbReference>
<organism evidence="1 5">
    <name type="scientific">Candidatus Methanofastidiosum methylothiophilum</name>
    <dbReference type="NCBI Taxonomy" id="1705564"/>
    <lineage>
        <taxon>Archaea</taxon>
        <taxon>Methanobacteriati</taxon>
        <taxon>Methanobacteriota</taxon>
        <taxon>Stenosarchaea group</taxon>
        <taxon>Candidatus Methanofastidiosia</taxon>
        <taxon>Candidatus Methanofastidiosales</taxon>
        <taxon>Candidatus Methanofastidiosaceae</taxon>
        <taxon>Candidatus Methanofastidiosum</taxon>
    </lineage>
</organism>
<dbReference type="Gene3D" id="3.30.2310.20">
    <property type="entry name" value="RelE-like"/>
    <property type="match status" value="1"/>
</dbReference>
<accession>A0A150ILQ7</accession>
<dbReference type="Proteomes" id="UP000092401">
    <property type="component" value="Unassembled WGS sequence"/>
</dbReference>
<dbReference type="EMBL" id="LNGF01000008">
    <property type="protein sequence ID" value="KYC48262.1"/>
    <property type="molecule type" value="Genomic_DNA"/>
</dbReference>
<dbReference type="Proteomes" id="UP000092403">
    <property type="component" value="Unassembled WGS sequence"/>
</dbReference>
<accession>A0A150ITL2</accession>
<dbReference type="SUPFAM" id="SSF143011">
    <property type="entry name" value="RelE-like"/>
    <property type="match status" value="1"/>
</dbReference>
<protein>
    <recommendedName>
        <fullName evidence="6">Plasmid stabilization system protein</fullName>
    </recommendedName>
</protein>
<dbReference type="Proteomes" id="UP000091929">
    <property type="component" value="Unassembled WGS sequence"/>
</dbReference>
<gene>
    <name evidence="1" type="ORF">APG10_00363</name>
    <name evidence="2" type="ORF">APG11_00501</name>
    <name evidence="3" type="ORF">APG12_00482</name>
</gene>
<comment type="caution">
    <text evidence="1">The sequence shown here is derived from an EMBL/GenBank/DDBJ whole genome shotgun (WGS) entry which is preliminary data.</text>
</comment>
<evidence type="ECO:0000313" key="1">
    <source>
        <dbReference type="EMBL" id="KYC45953.1"/>
    </source>
</evidence>
<evidence type="ECO:0000313" key="4">
    <source>
        <dbReference type="Proteomes" id="UP000091929"/>
    </source>
</evidence>
<evidence type="ECO:0008006" key="6">
    <source>
        <dbReference type="Google" id="ProtNLM"/>
    </source>
</evidence>
<dbReference type="EMBL" id="LNGE01000007">
    <property type="protein sequence ID" value="KYC45953.1"/>
    <property type="molecule type" value="Genomic_DNA"/>
</dbReference>
<evidence type="ECO:0000313" key="2">
    <source>
        <dbReference type="EMBL" id="KYC48262.1"/>
    </source>
</evidence>
<proteinExistence type="predicted"/>
<sequence length="61" mass="7581">MIDSLEFTYYPSKYDVSKLKGRGHTYRVRISNYRIFYFVDFQNKEITVLYIRLRKKAYTKR</sequence>
<accession>A0A150J126</accession>